<dbReference type="RefSeq" id="XP_044559692.1">
    <property type="nucleotide sequence ID" value="XM_044709289.1"/>
</dbReference>
<feature type="region of interest" description="Disordered" evidence="6">
    <location>
        <begin position="1"/>
        <end position="26"/>
    </location>
</feature>
<evidence type="ECO:0000256" key="6">
    <source>
        <dbReference type="SAM" id="MobiDB-lite"/>
    </source>
</evidence>
<keyword evidence="5 7" id="KW-0472">Membrane</keyword>
<evidence type="ECO:0000313" key="9">
    <source>
        <dbReference type="EMBL" id="KAF0974979.1"/>
    </source>
</evidence>
<dbReference type="InterPro" id="IPR000620">
    <property type="entry name" value="EamA_dom"/>
</dbReference>
<feature type="region of interest" description="Disordered" evidence="6">
    <location>
        <begin position="44"/>
        <end position="79"/>
    </location>
</feature>
<feature type="compositionally biased region" description="Basic and acidic residues" evidence="6">
    <location>
        <begin position="1"/>
        <end position="11"/>
    </location>
</feature>
<feature type="domain" description="EamA" evidence="8">
    <location>
        <begin position="212"/>
        <end position="293"/>
    </location>
</feature>
<dbReference type="Pfam" id="PF00892">
    <property type="entry name" value="EamA"/>
    <property type="match status" value="2"/>
</dbReference>
<dbReference type="GeneID" id="68112950"/>
<reference evidence="9 10" key="1">
    <citation type="journal article" date="2019" name="Sci. Rep.">
        <title>Nanopore sequencing improves the draft genome of the human pathogenic amoeba Naegleria fowleri.</title>
        <authorList>
            <person name="Liechti N."/>
            <person name="Schurch N."/>
            <person name="Bruggmann R."/>
            <person name="Wittwer M."/>
        </authorList>
    </citation>
    <scope>NUCLEOTIDE SEQUENCE [LARGE SCALE GENOMIC DNA]</scope>
    <source>
        <strain evidence="9 10">ATCC 30894</strain>
    </source>
</reference>
<feature type="transmembrane region" description="Helical" evidence="7">
    <location>
        <begin position="95"/>
        <end position="122"/>
    </location>
</feature>
<feature type="transmembrane region" description="Helical" evidence="7">
    <location>
        <begin position="404"/>
        <end position="423"/>
    </location>
</feature>
<feature type="transmembrane region" description="Helical" evidence="7">
    <location>
        <begin position="361"/>
        <end position="384"/>
    </location>
</feature>
<feature type="transmembrane region" description="Helical" evidence="7">
    <location>
        <begin position="226"/>
        <end position="244"/>
    </location>
</feature>
<evidence type="ECO:0000256" key="5">
    <source>
        <dbReference type="ARBA" id="ARBA00023136"/>
    </source>
</evidence>
<protein>
    <recommendedName>
        <fullName evidence="8">EamA domain-containing protein</fullName>
    </recommendedName>
</protein>
<evidence type="ECO:0000256" key="4">
    <source>
        <dbReference type="ARBA" id="ARBA00022989"/>
    </source>
</evidence>
<name>A0A6A5BPW5_NAEFO</name>
<proteinExistence type="predicted"/>
<dbReference type="AlphaFoldDB" id="A0A6A5BPW5"/>
<dbReference type="InterPro" id="IPR037185">
    <property type="entry name" value="EmrE-like"/>
</dbReference>
<organism evidence="9 10">
    <name type="scientific">Naegleria fowleri</name>
    <name type="common">Brain eating amoeba</name>
    <dbReference type="NCBI Taxonomy" id="5763"/>
    <lineage>
        <taxon>Eukaryota</taxon>
        <taxon>Discoba</taxon>
        <taxon>Heterolobosea</taxon>
        <taxon>Tetramitia</taxon>
        <taxon>Eutetramitia</taxon>
        <taxon>Vahlkampfiidae</taxon>
        <taxon>Naegleria</taxon>
    </lineage>
</organism>
<feature type="transmembrane region" description="Helical" evidence="7">
    <location>
        <begin position="321"/>
        <end position="349"/>
    </location>
</feature>
<evidence type="ECO:0000256" key="2">
    <source>
        <dbReference type="ARBA" id="ARBA00022475"/>
    </source>
</evidence>
<comment type="caution">
    <text evidence="9">The sequence shown here is derived from an EMBL/GenBank/DDBJ whole genome shotgun (WGS) entry which is preliminary data.</text>
</comment>
<dbReference type="EMBL" id="VFQX01000048">
    <property type="protein sequence ID" value="KAF0974979.1"/>
    <property type="molecule type" value="Genomic_DNA"/>
</dbReference>
<dbReference type="OMA" id="AIITCIM"/>
<keyword evidence="4 7" id="KW-1133">Transmembrane helix</keyword>
<evidence type="ECO:0000256" key="7">
    <source>
        <dbReference type="SAM" id="Phobius"/>
    </source>
</evidence>
<feature type="transmembrane region" description="Helical" evidence="7">
    <location>
        <begin position="435"/>
        <end position="456"/>
    </location>
</feature>
<keyword evidence="2" id="KW-1003">Cell membrane</keyword>
<sequence>MPVDRSKYHQENDEEEEKKQLLMGALRSTTTMKQAEHLPSLYYQPTPKVNHSLNDNGHENDEDEHSLIHEESSSSDDDESVDQPFSFWRFLKKAFVWFTSSQLLAHLLLLTTLFTFGGYVVLIPHSIMLMHPTIFALFRSLLIVIGLFPAAIFTKFSFRKQKKLDRQVKFVERILFCKNTSSKHQSINHETLELKKESNCSMRNIVKLVVGFILAKIPTWKQFKKIFWLGFFINMNQILFFLGLRWTNATIAGIMQPMVAIITCIMSILLKREGRSPLKIVGVIVAVLGAVSMLVVSTLLSDNKKASPPQDDDDKTATSSGFSNFIATFSFTIGMLFLCVNMFFYALYLINFKKVLQQEKFPVLTLAFWTWLIGSVVPLLPALYFTLSGWGYSPLQIILKMDKMAYVGLFYGGLVHGALFFVLNSKASSLTTPTVIGVYSTLNPIVTSVMAFLFLHERVSPFVIPGAAFILFGVTMVIIAKWREGRALQQKSKEPPRSCYDCVASYCGVSRGSTTSRRKNDVLMALQA</sequence>
<keyword evidence="3 7" id="KW-0812">Transmembrane</keyword>
<feature type="transmembrane region" description="Helical" evidence="7">
    <location>
        <begin position="462"/>
        <end position="482"/>
    </location>
</feature>
<accession>A0A6A5BPW5</accession>
<dbReference type="PANTHER" id="PTHR42920">
    <property type="entry name" value="OS03G0707200 PROTEIN-RELATED"/>
    <property type="match status" value="1"/>
</dbReference>
<feature type="domain" description="EamA" evidence="8">
    <location>
        <begin position="333"/>
        <end position="478"/>
    </location>
</feature>
<gene>
    <name evidence="9" type="ORF">FDP41_005732</name>
</gene>
<dbReference type="PANTHER" id="PTHR42920:SF5">
    <property type="entry name" value="EAMA DOMAIN-CONTAINING PROTEIN"/>
    <property type="match status" value="1"/>
</dbReference>
<keyword evidence="10" id="KW-1185">Reference proteome</keyword>
<evidence type="ECO:0000256" key="1">
    <source>
        <dbReference type="ARBA" id="ARBA00004651"/>
    </source>
</evidence>
<evidence type="ECO:0000313" key="10">
    <source>
        <dbReference type="Proteomes" id="UP000444721"/>
    </source>
</evidence>
<comment type="subcellular location">
    <subcellularLocation>
        <location evidence="1">Cell membrane</location>
        <topology evidence="1">Multi-pass membrane protein</topology>
    </subcellularLocation>
</comment>
<feature type="transmembrane region" description="Helical" evidence="7">
    <location>
        <begin position="281"/>
        <end position="301"/>
    </location>
</feature>
<dbReference type="VEuPathDB" id="AmoebaDB:NfTy_045600"/>
<dbReference type="Proteomes" id="UP000444721">
    <property type="component" value="Unassembled WGS sequence"/>
</dbReference>
<evidence type="ECO:0000256" key="3">
    <source>
        <dbReference type="ARBA" id="ARBA00022692"/>
    </source>
</evidence>
<dbReference type="VEuPathDB" id="AmoebaDB:NF0083550"/>
<dbReference type="VEuPathDB" id="AmoebaDB:FDP41_005732"/>
<evidence type="ECO:0000259" key="8">
    <source>
        <dbReference type="Pfam" id="PF00892"/>
    </source>
</evidence>
<dbReference type="SUPFAM" id="SSF103481">
    <property type="entry name" value="Multidrug resistance efflux transporter EmrE"/>
    <property type="match status" value="2"/>
</dbReference>
<feature type="transmembrane region" description="Helical" evidence="7">
    <location>
        <begin position="250"/>
        <end position="269"/>
    </location>
</feature>
<feature type="transmembrane region" description="Helical" evidence="7">
    <location>
        <begin position="134"/>
        <end position="153"/>
    </location>
</feature>
<dbReference type="InterPro" id="IPR051258">
    <property type="entry name" value="Diverse_Substrate_Transporter"/>
</dbReference>
<dbReference type="OrthoDB" id="1728340at2759"/>
<dbReference type="GO" id="GO:0005886">
    <property type="term" value="C:plasma membrane"/>
    <property type="evidence" value="ECO:0007669"/>
    <property type="project" value="UniProtKB-SubCell"/>
</dbReference>